<reference evidence="3" key="2">
    <citation type="submission" date="2010-07" db="EMBL/GenBank/DDBJ databases">
        <title>Complete genome sequence of Arthrobacter arilaitensis (strain DSM 16368 / CIP 108037 / JCM 13566 / Re117).</title>
        <authorList>
            <person name="Genoscope."/>
        </authorList>
    </citation>
    <scope>NUCLEOTIDE SEQUENCE [LARGE SCALE GENOMIC DNA]</scope>
    <source>
        <strain evidence="3">DSM 16368 / CIP 108037 / IAM 15318 / JCM 13566 / Re117</strain>
    </source>
</reference>
<sequence>MNSRLSSVVSAALLLTMPILAGCSILDPQRDLTLHTFVNSENEGVEDATTQPEDITKTACAPPVDCVEAYSTAEADYFRFESKKRAEEYGATVKDGFVINYIVMDFAGKEAPVENQLWAMQELAGTWNDYEGDFPDRR</sequence>
<feature type="chain" id="PRO_5046023504" evidence="1">
    <location>
        <begin position="22"/>
        <end position="138"/>
    </location>
</feature>
<gene>
    <name evidence="2" type="ordered locus">AARI_08080</name>
</gene>
<organism evidence="2 3">
    <name type="scientific">Glutamicibacter arilaitensis (strain DSM 16368 / CIP 108037 / IAM 15318 / JCM 13566 / NCIMB 14258 / Re117)</name>
    <name type="common">Arthrobacter arilaitensis</name>
    <dbReference type="NCBI Taxonomy" id="861360"/>
    <lineage>
        <taxon>Bacteria</taxon>
        <taxon>Bacillati</taxon>
        <taxon>Actinomycetota</taxon>
        <taxon>Actinomycetes</taxon>
        <taxon>Micrococcales</taxon>
        <taxon>Micrococcaceae</taxon>
        <taxon>Glutamicibacter</taxon>
    </lineage>
</organism>
<keyword evidence="3" id="KW-1185">Reference proteome</keyword>
<name>A0ABM9PV13_GLUAR</name>
<dbReference type="EMBL" id="FQ311875">
    <property type="protein sequence ID" value="CBT75034.1"/>
    <property type="molecule type" value="Genomic_DNA"/>
</dbReference>
<accession>A0ABM9PV13</accession>
<feature type="signal peptide" evidence="1">
    <location>
        <begin position="1"/>
        <end position="21"/>
    </location>
</feature>
<dbReference type="Proteomes" id="UP000006878">
    <property type="component" value="Chromosome"/>
</dbReference>
<reference evidence="3" key="1">
    <citation type="journal article" date="2010" name="PLoS ONE">
        <title>The Arthrobacter arilaitensis Re117 genome sequence reveals its genetic adaptation to the surface of cheese.</title>
        <authorList>
            <person name="Monnet C."/>
            <person name="Loux V."/>
            <person name="Gibrat J.F."/>
            <person name="Spinnler E."/>
            <person name="Barbe V."/>
            <person name="Vacherie B."/>
            <person name="Gavory F."/>
            <person name="Gourbeyre E."/>
            <person name="Siguier P."/>
            <person name="Chandler M."/>
            <person name="Elleuch R."/>
            <person name="Irlinger F."/>
            <person name="Vallaeys T."/>
        </authorList>
    </citation>
    <scope>NUCLEOTIDE SEQUENCE</scope>
    <source>
        <strain evidence="3">DSM 16368 / CIP 108037 / IAM 15318 / JCM 13566 / Re117</strain>
    </source>
</reference>
<proteinExistence type="predicted"/>
<evidence type="ECO:0000313" key="2">
    <source>
        <dbReference type="EMBL" id="CBT75034.1"/>
    </source>
</evidence>
<keyword evidence="1" id="KW-0732">Signal</keyword>
<dbReference type="GeneID" id="303184426"/>
<protein>
    <submittedName>
        <fullName evidence="2">Uncharacterized protein</fullName>
    </submittedName>
</protein>
<dbReference type="PROSITE" id="PS51257">
    <property type="entry name" value="PROKAR_LIPOPROTEIN"/>
    <property type="match status" value="1"/>
</dbReference>
<dbReference type="RefSeq" id="WP_013348180.1">
    <property type="nucleotide sequence ID" value="NC_014550.1"/>
</dbReference>
<evidence type="ECO:0000313" key="3">
    <source>
        <dbReference type="Proteomes" id="UP000006878"/>
    </source>
</evidence>
<evidence type="ECO:0000256" key="1">
    <source>
        <dbReference type="SAM" id="SignalP"/>
    </source>
</evidence>